<dbReference type="AlphaFoldDB" id="A0A167WU80"/>
<comment type="caution">
    <text evidence="2">The sequence shown here is derived from an EMBL/GenBank/DDBJ whole genome shotgun (WGS) entry which is preliminary data.</text>
</comment>
<evidence type="ECO:0000313" key="2">
    <source>
        <dbReference type="EMBL" id="OAB27751.1"/>
    </source>
</evidence>
<feature type="signal peptide" evidence="1">
    <location>
        <begin position="1"/>
        <end position="27"/>
    </location>
</feature>
<evidence type="ECO:0000313" key="3">
    <source>
        <dbReference type="Proteomes" id="UP000077164"/>
    </source>
</evidence>
<protein>
    <submittedName>
        <fullName evidence="2">Uncharacterized protein</fullName>
    </submittedName>
</protein>
<dbReference type="EMBL" id="LVJE01000015">
    <property type="protein sequence ID" value="OAB27751.1"/>
    <property type="molecule type" value="Genomic_DNA"/>
</dbReference>
<feature type="chain" id="PRO_5007894094" evidence="1">
    <location>
        <begin position="28"/>
        <end position="117"/>
    </location>
</feature>
<organism evidence="2 3">
    <name type="scientific">Flavobacterium fryxellicola</name>
    <dbReference type="NCBI Taxonomy" id="249352"/>
    <lineage>
        <taxon>Bacteria</taxon>
        <taxon>Pseudomonadati</taxon>
        <taxon>Bacteroidota</taxon>
        <taxon>Flavobacteriia</taxon>
        <taxon>Flavobacteriales</taxon>
        <taxon>Flavobacteriaceae</taxon>
        <taxon>Flavobacterium</taxon>
    </lineage>
</organism>
<dbReference type="STRING" id="249352.SAMN05444395_1228"/>
<reference evidence="2 3" key="1">
    <citation type="submission" date="2016-03" db="EMBL/GenBank/DDBJ databases">
        <title>Draft genome sequence of Flavobacterium fryxellicola DSM 16209.</title>
        <authorList>
            <person name="Shin S.-K."/>
            <person name="Yi H."/>
        </authorList>
    </citation>
    <scope>NUCLEOTIDE SEQUENCE [LARGE SCALE GENOMIC DNA]</scope>
    <source>
        <strain evidence="2 3">DSM 16209</strain>
    </source>
</reference>
<sequence length="117" mass="12467">MVQNNLIKMKKVIFSLAFMLIGSFAFANTSAVVTPKAEIIEVVSEKLVTYEIDNPIMGKLSISVPENALNNKAVCGFPVYFNDGGSGSWGGSGSFWFNCGGGATMGDILDALLALFF</sequence>
<keyword evidence="3" id="KW-1185">Reference proteome</keyword>
<keyword evidence="1" id="KW-0732">Signal</keyword>
<name>A0A167WU80_9FLAO</name>
<gene>
    <name evidence="2" type="ORF">FBFR_10610</name>
</gene>
<accession>A0A167WU80</accession>
<dbReference type="Proteomes" id="UP000077164">
    <property type="component" value="Unassembled WGS sequence"/>
</dbReference>
<proteinExistence type="predicted"/>
<evidence type="ECO:0000256" key="1">
    <source>
        <dbReference type="SAM" id="SignalP"/>
    </source>
</evidence>